<protein>
    <recommendedName>
        <fullName evidence="2">DNA polymerase alpha catalytic subunit N-terminal domain-containing protein</fullName>
    </recommendedName>
</protein>
<dbReference type="AlphaFoldDB" id="A0A1C7MGD3"/>
<dbReference type="OrthoDB" id="6755010at2759"/>
<proteinExistence type="predicted"/>
<dbReference type="OMA" id="HKPADNT"/>
<dbReference type="PANTHER" id="PTHR45861">
    <property type="entry name" value="DNA POLYMERASE ALPHA CATALYTIC SUBUNIT"/>
    <property type="match status" value="1"/>
</dbReference>
<name>A0A1C7MGD3_GRIFR</name>
<feature type="compositionally biased region" description="Basic residues" evidence="1">
    <location>
        <begin position="105"/>
        <end position="116"/>
    </location>
</feature>
<organism evidence="3 4">
    <name type="scientific">Grifola frondosa</name>
    <name type="common">Maitake</name>
    <name type="synonym">Polyporus frondosus</name>
    <dbReference type="NCBI Taxonomy" id="5627"/>
    <lineage>
        <taxon>Eukaryota</taxon>
        <taxon>Fungi</taxon>
        <taxon>Dikarya</taxon>
        <taxon>Basidiomycota</taxon>
        <taxon>Agaricomycotina</taxon>
        <taxon>Agaricomycetes</taxon>
        <taxon>Polyporales</taxon>
        <taxon>Grifolaceae</taxon>
        <taxon>Grifola</taxon>
    </lineage>
</organism>
<dbReference type="STRING" id="5627.A0A1C7MGD3"/>
<dbReference type="GO" id="GO:0003688">
    <property type="term" value="F:DNA replication origin binding"/>
    <property type="evidence" value="ECO:0007669"/>
    <property type="project" value="TreeGrafter"/>
</dbReference>
<evidence type="ECO:0000259" key="2">
    <source>
        <dbReference type="Pfam" id="PF12254"/>
    </source>
</evidence>
<dbReference type="GO" id="GO:0003682">
    <property type="term" value="F:chromatin binding"/>
    <property type="evidence" value="ECO:0007669"/>
    <property type="project" value="TreeGrafter"/>
</dbReference>
<evidence type="ECO:0000313" key="4">
    <source>
        <dbReference type="Proteomes" id="UP000092993"/>
    </source>
</evidence>
<dbReference type="GO" id="GO:0006272">
    <property type="term" value="P:leading strand elongation"/>
    <property type="evidence" value="ECO:0007669"/>
    <property type="project" value="TreeGrafter"/>
</dbReference>
<reference evidence="3 4" key="1">
    <citation type="submission" date="2016-03" db="EMBL/GenBank/DDBJ databases">
        <title>Whole genome sequencing of Grifola frondosa 9006-11.</title>
        <authorList>
            <person name="Min B."/>
            <person name="Park H."/>
            <person name="Kim J.-G."/>
            <person name="Cho H."/>
            <person name="Oh Y.-L."/>
            <person name="Kong W.-S."/>
            <person name="Choi I.-G."/>
        </authorList>
    </citation>
    <scope>NUCLEOTIDE SEQUENCE [LARGE SCALE GENOMIC DNA]</scope>
    <source>
        <strain evidence="3 4">9006-11</strain>
    </source>
</reference>
<dbReference type="GO" id="GO:1902975">
    <property type="term" value="P:mitotic DNA replication initiation"/>
    <property type="evidence" value="ECO:0007669"/>
    <property type="project" value="TreeGrafter"/>
</dbReference>
<dbReference type="EMBL" id="LUGG01000006">
    <property type="protein sequence ID" value="OBZ74074.1"/>
    <property type="molecule type" value="Genomic_DNA"/>
</dbReference>
<dbReference type="GO" id="GO:0003697">
    <property type="term" value="F:single-stranded DNA binding"/>
    <property type="evidence" value="ECO:0007669"/>
    <property type="project" value="TreeGrafter"/>
</dbReference>
<dbReference type="GO" id="GO:0005658">
    <property type="term" value="C:alpha DNA polymerase:primase complex"/>
    <property type="evidence" value="ECO:0007669"/>
    <property type="project" value="TreeGrafter"/>
</dbReference>
<evidence type="ECO:0000313" key="3">
    <source>
        <dbReference type="EMBL" id="OBZ74074.1"/>
    </source>
</evidence>
<feature type="domain" description="DNA polymerase alpha catalytic subunit N-terminal" evidence="2">
    <location>
        <begin position="16"/>
        <end position="78"/>
    </location>
</feature>
<dbReference type="Proteomes" id="UP000092993">
    <property type="component" value="Unassembled WGS sequence"/>
</dbReference>
<feature type="region of interest" description="Disordered" evidence="1">
    <location>
        <begin position="71"/>
        <end position="116"/>
    </location>
</feature>
<dbReference type="InterPro" id="IPR024647">
    <property type="entry name" value="DNA_pol_a_cat_su_N"/>
</dbReference>
<gene>
    <name evidence="3" type="ORF">A0H81_05939</name>
</gene>
<dbReference type="GO" id="GO:0006273">
    <property type="term" value="P:lagging strand elongation"/>
    <property type="evidence" value="ECO:0007669"/>
    <property type="project" value="TreeGrafter"/>
</dbReference>
<dbReference type="GO" id="GO:0003887">
    <property type="term" value="F:DNA-directed DNA polymerase activity"/>
    <property type="evidence" value="ECO:0007669"/>
    <property type="project" value="TreeGrafter"/>
</dbReference>
<dbReference type="Pfam" id="PF12254">
    <property type="entry name" value="DNA_pol_alpha_N"/>
    <property type="match status" value="1"/>
</dbReference>
<dbReference type="PANTHER" id="PTHR45861:SF1">
    <property type="entry name" value="DNA POLYMERASE ALPHA CATALYTIC SUBUNIT"/>
    <property type="match status" value="1"/>
</dbReference>
<keyword evidence="4" id="KW-1185">Reference proteome</keyword>
<comment type="caution">
    <text evidence="3">The sequence shown here is derived from an EMBL/GenBank/DDBJ whole genome shotgun (WGS) entry which is preliminary data.</text>
</comment>
<accession>A0A1C7MGD3</accession>
<sequence length="116" mass="13421">MADRARRERKSKLDKLAEYKRAREGGGRSWKVEEDDRLYDEVTEDQYKTIVRGRLAKDDFVIDDGVQGYMDNGVDDFEEAGDVEEESDDDRKKNKSKKKADVKGKAKAKPKPPPRR</sequence>
<evidence type="ECO:0000256" key="1">
    <source>
        <dbReference type="SAM" id="MobiDB-lite"/>
    </source>
</evidence>
<feature type="compositionally biased region" description="Acidic residues" evidence="1">
    <location>
        <begin position="73"/>
        <end position="88"/>
    </location>
</feature>